<dbReference type="InterPro" id="IPR013341">
    <property type="entry name" value="Mandelate_racemase_N_dom"/>
</dbReference>
<dbReference type="GO" id="GO:0016854">
    <property type="term" value="F:racemase and epimerase activity"/>
    <property type="evidence" value="ECO:0007669"/>
    <property type="project" value="UniProtKB-ARBA"/>
</dbReference>
<evidence type="ECO:0000256" key="1">
    <source>
        <dbReference type="ARBA" id="ARBA00008031"/>
    </source>
</evidence>
<dbReference type="EMBL" id="FTOU01000021">
    <property type="protein sequence ID" value="SIT12490.1"/>
    <property type="molecule type" value="Genomic_DNA"/>
</dbReference>
<dbReference type="SFLD" id="SFLDS00001">
    <property type="entry name" value="Enolase"/>
    <property type="match status" value="1"/>
</dbReference>
<gene>
    <name evidence="6" type="ORF">JHX88_11415</name>
    <name evidence="5" type="ORF">SAMN05421772_12143</name>
</gene>
<dbReference type="InterPro" id="IPR029065">
    <property type="entry name" value="Enolase_C-like"/>
</dbReference>
<evidence type="ECO:0000313" key="8">
    <source>
        <dbReference type="Proteomes" id="UP001215549"/>
    </source>
</evidence>
<evidence type="ECO:0000259" key="4">
    <source>
        <dbReference type="SMART" id="SM00922"/>
    </source>
</evidence>
<dbReference type="Pfam" id="PF02746">
    <property type="entry name" value="MR_MLE_N"/>
    <property type="match status" value="1"/>
</dbReference>
<dbReference type="RefSeq" id="WP_076528330.1">
    <property type="nucleotide sequence ID" value="NZ_CP067140.1"/>
</dbReference>
<evidence type="ECO:0000256" key="3">
    <source>
        <dbReference type="ARBA" id="ARBA00023235"/>
    </source>
</evidence>
<dbReference type="Proteomes" id="UP001215549">
    <property type="component" value="Chromosome"/>
</dbReference>
<organism evidence="5 7">
    <name type="scientific">Paracoccus saliphilus</name>
    <dbReference type="NCBI Taxonomy" id="405559"/>
    <lineage>
        <taxon>Bacteria</taxon>
        <taxon>Pseudomonadati</taxon>
        <taxon>Pseudomonadota</taxon>
        <taxon>Alphaproteobacteria</taxon>
        <taxon>Rhodobacterales</taxon>
        <taxon>Paracoccaceae</taxon>
        <taxon>Paracoccus</taxon>
    </lineage>
</organism>
<dbReference type="AlphaFoldDB" id="A0AA45W7V4"/>
<dbReference type="InterPro" id="IPR036849">
    <property type="entry name" value="Enolase-like_C_sf"/>
</dbReference>
<dbReference type="SUPFAM" id="SSF54826">
    <property type="entry name" value="Enolase N-terminal domain-like"/>
    <property type="match status" value="1"/>
</dbReference>
<dbReference type="InterPro" id="IPR013342">
    <property type="entry name" value="Mandelate_racemase_C"/>
</dbReference>
<dbReference type="PANTHER" id="PTHR48073:SF2">
    <property type="entry name" value="O-SUCCINYLBENZOATE SYNTHASE"/>
    <property type="match status" value="1"/>
</dbReference>
<dbReference type="PROSITE" id="PS00908">
    <property type="entry name" value="MR_MLE_1"/>
    <property type="match status" value="1"/>
</dbReference>
<dbReference type="EMBL" id="CP067140">
    <property type="protein sequence ID" value="WCR01551.1"/>
    <property type="molecule type" value="Genomic_DNA"/>
</dbReference>
<evidence type="ECO:0000256" key="2">
    <source>
        <dbReference type="ARBA" id="ARBA00022723"/>
    </source>
</evidence>
<evidence type="ECO:0000313" key="5">
    <source>
        <dbReference type="EMBL" id="SIT12490.1"/>
    </source>
</evidence>
<keyword evidence="8" id="KW-1185">Reference proteome</keyword>
<evidence type="ECO:0000313" key="6">
    <source>
        <dbReference type="EMBL" id="WCR01551.1"/>
    </source>
</evidence>
<protein>
    <submittedName>
        <fullName evidence="5">L-alanine-DL-glutamate epimerase</fullName>
    </submittedName>
</protein>
<dbReference type="Proteomes" id="UP000186216">
    <property type="component" value="Unassembled WGS sequence"/>
</dbReference>
<dbReference type="SFLD" id="SFLDG00180">
    <property type="entry name" value="muconate_cycloisomerase"/>
    <property type="match status" value="1"/>
</dbReference>
<dbReference type="PANTHER" id="PTHR48073">
    <property type="entry name" value="O-SUCCINYLBENZOATE SYNTHASE-RELATED"/>
    <property type="match status" value="1"/>
</dbReference>
<name>A0AA45W7V4_9RHOB</name>
<evidence type="ECO:0000313" key="7">
    <source>
        <dbReference type="Proteomes" id="UP000186216"/>
    </source>
</evidence>
<keyword evidence="2" id="KW-0479">Metal-binding</keyword>
<dbReference type="SMART" id="SM00922">
    <property type="entry name" value="MR_MLE"/>
    <property type="match status" value="1"/>
</dbReference>
<reference evidence="5 7" key="1">
    <citation type="submission" date="2017-01" db="EMBL/GenBank/DDBJ databases">
        <authorList>
            <person name="Varghese N."/>
            <person name="Submissions S."/>
        </authorList>
    </citation>
    <scope>NUCLEOTIDE SEQUENCE [LARGE SCALE GENOMIC DNA]</scope>
    <source>
        <strain evidence="5 7">DSM 18447</strain>
    </source>
</reference>
<comment type="similarity">
    <text evidence="1">Belongs to the mandelate racemase/muconate lactonizing enzyme family.</text>
</comment>
<dbReference type="GO" id="GO:0006518">
    <property type="term" value="P:peptide metabolic process"/>
    <property type="evidence" value="ECO:0007669"/>
    <property type="project" value="UniProtKB-ARBA"/>
</dbReference>
<feature type="domain" description="Mandelate racemase/muconate lactonizing enzyme C-terminal" evidence="4">
    <location>
        <begin position="143"/>
        <end position="241"/>
    </location>
</feature>
<proteinExistence type="inferred from homology"/>
<dbReference type="InterPro" id="IPR029017">
    <property type="entry name" value="Enolase-like_N"/>
</dbReference>
<dbReference type="SUPFAM" id="SSF51604">
    <property type="entry name" value="Enolase C-terminal domain-like"/>
    <property type="match status" value="1"/>
</dbReference>
<dbReference type="GO" id="GO:0009063">
    <property type="term" value="P:amino acid catabolic process"/>
    <property type="evidence" value="ECO:0007669"/>
    <property type="project" value="InterPro"/>
</dbReference>
<dbReference type="Gene3D" id="3.30.390.10">
    <property type="entry name" value="Enolase-like, N-terminal domain"/>
    <property type="match status" value="1"/>
</dbReference>
<dbReference type="Pfam" id="PF13378">
    <property type="entry name" value="MR_MLE_C"/>
    <property type="match status" value="1"/>
</dbReference>
<sequence>MSVTIHRIEAIPFTLPLTRSFSYGVGVQRTCQRHVLVRVFDSDGGMGQSEITPRPAIHGETQAGATHAVRTHIAPSLVGCDIVDLENIRIRMDHLACNPTAKAGIDTALHDLLAKRAGVSLSGLLGGGPRPVPVSYMIGHVDGSAMLDEVDTVRAETGINAFKVKGGKAIRSDLARISALRRHLGDEAFLFVDANELYSEHDAHSSWVQEMARLGVAMIEEPVLRSAIAARSGFAQRCPVPVVGDDSVSDPASAVAELTRGSVHILGIKPPRSGLRRSVELISIARAFGVPCWLGSQGVTGIGTLSSAHFAAAFSSSLPYPADLGNFLRQGDDLLAQPVPLKDGMIMVPPGTGSGVEIDEDKLAHYGTED</sequence>
<reference evidence="6 8" key="2">
    <citation type="submission" date="2021-01" db="EMBL/GenBank/DDBJ databases">
        <title>Biogeographic distribution of Paracoccus.</title>
        <authorList>
            <person name="Hollensteiner J."/>
            <person name="Leineberger J."/>
            <person name="Brinkhoff T."/>
            <person name="Daniel R."/>
        </authorList>
    </citation>
    <scope>NUCLEOTIDE SEQUENCE [LARGE SCALE GENOMIC DNA]</scope>
    <source>
        <strain evidence="6 8">DSM 18447</strain>
    </source>
</reference>
<accession>A0AA45W7V4</accession>
<dbReference type="GO" id="GO:0000287">
    <property type="term" value="F:magnesium ion binding"/>
    <property type="evidence" value="ECO:0007669"/>
    <property type="project" value="UniProtKB-ARBA"/>
</dbReference>
<dbReference type="InterPro" id="IPR018110">
    <property type="entry name" value="Mandel_Rmase/mucon_lact_enz_CS"/>
</dbReference>
<dbReference type="Gene3D" id="3.20.20.120">
    <property type="entry name" value="Enolase-like C-terminal domain"/>
    <property type="match status" value="1"/>
</dbReference>
<keyword evidence="3" id="KW-0413">Isomerase</keyword>